<dbReference type="EMBL" id="JAVDVI010000004">
    <property type="protein sequence ID" value="MDR6967203.1"/>
    <property type="molecule type" value="Genomic_DNA"/>
</dbReference>
<keyword evidence="3" id="KW-1185">Reference proteome</keyword>
<evidence type="ECO:0000256" key="1">
    <source>
        <dbReference type="SAM" id="Phobius"/>
    </source>
</evidence>
<organism evidence="2 3">
    <name type="scientific">Flavobacterium arsenatis</name>
    <dbReference type="NCBI Taxonomy" id="1484332"/>
    <lineage>
        <taxon>Bacteria</taxon>
        <taxon>Pseudomonadati</taxon>
        <taxon>Bacteroidota</taxon>
        <taxon>Flavobacteriia</taxon>
        <taxon>Flavobacteriales</taxon>
        <taxon>Flavobacteriaceae</taxon>
        <taxon>Flavobacterium</taxon>
    </lineage>
</organism>
<comment type="caution">
    <text evidence="2">The sequence shown here is derived from an EMBL/GenBank/DDBJ whole genome shotgun (WGS) entry which is preliminary data.</text>
</comment>
<dbReference type="RefSeq" id="WP_310025216.1">
    <property type="nucleotide sequence ID" value="NZ_JAVDVI010000004.1"/>
</dbReference>
<dbReference type="Pfam" id="PF13858">
    <property type="entry name" value="DUF4199"/>
    <property type="match status" value="1"/>
</dbReference>
<protein>
    <submittedName>
        <fullName evidence="2">Uncharacterized membrane protein YraQ (UPF0718 family)</fullName>
    </submittedName>
</protein>
<feature type="transmembrane region" description="Helical" evidence="1">
    <location>
        <begin position="12"/>
        <end position="32"/>
    </location>
</feature>
<gene>
    <name evidence="2" type="ORF">J2X31_001210</name>
</gene>
<feature type="transmembrane region" description="Helical" evidence="1">
    <location>
        <begin position="76"/>
        <end position="96"/>
    </location>
</feature>
<reference evidence="2 3" key="1">
    <citation type="submission" date="2023-07" db="EMBL/GenBank/DDBJ databases">
        <title>Sorghum-associated microbial communities from plants grown in Nebraska, USA.</title>
        <authorList>
            <person name="Schachtman D."/>
        </authorList>
    </citation>
    <scope>NUCLEOTIDE SEQUENCE [LARGE SCALE GENOMIC DNA]</scope>
    <source>
        <strain evidence="2 3">3773</strain>
    </source>
</reference>
<evidence type="ECO:0000313" key="3">
    <source>
        <dbReference type="Proteomes" id="UP001255185"/>
    </source>
</evidence>
<keyword evidence="1" id="KW-1133">Transmembrane helix</keyword>
<accession>A0ABU1TMU7</accession>
<name>A0ABU1TMU7_9FLAO</name>
<keyword evidence="1" id="KW-0472">Membrane</keyword>
<feature type="transmembrane region" description="Helical" evidence="1">
    <location>
        <begin position="131"/>
        <end position="154"/>
    </location>
</feature>
<keyword evidence="1" id="KW-0812">Transmembrane</keyword>
<evidence type="ECO:0000313" key="2">
    <source>
        <dbReference type="EMBL" id="MDR6967203.1"/>
    </source>
</evidence>
<proteinExistence type="predicted"/>
<dbReference type="Proteomes" id="UP001255185">
    <property type="component" value="Unassembled WGS sequence"/>
</dbReference>
<dbReference type="InterPro" id="IPR025250">
    <property type="entry name" value="DUF4199"/>
</dbReference>
<feature type="transmembrane region" description="Helical" evidence="1">
    <location>
        <begin position="38"/>
        <end position="56"/>
    </location>
</feature>
<sequence>MKKFAIEIKWGIRYFFAFLVWVYVEKMSGYYSEKIDDYLLYSMLFTFIAVFIYVMAINDKKKNYFNNNMDWKQGSVTGIFMTIVIAILMPLCQIIIHKGMAPEFFPNMIENAVAKGTKIEDAKAYFNLSSYIFQSIFSALSFGVVISAIVAYFLQTKTLKK</sequence>